<gene>
    <name evidence="9" type="primary">ABSGL_08961.1 scaffold 10666</name>
</gene>
<keyword evidence="10" id="KW-1185">Reference proteome</keyword>
<evidence type="ECO:0000256" key="4">
    <source>
        <dbReference type="ARBA" id="ARBA00022676"/>
    </source>
</evidence>
<feature type="domain" description="Glycosyltransferase 2-like" evidence="8">
    <location>
        <begin position="244"/>
        <end position="446"/>
    </location>
</feature>
<evidence type="ECO:0000256" key="1">
    <source>
        <dbReference type="ARBA" id="ARBA00004236"/>
    </source>
</evidence>
<name>A0A163JZK7_ABSGL</name>
<dbReference type="InterPro" id="IPR029044">
    <property type="entry name" value="Nucleotide-diphossugar_trans"/>
</dbReference>
<dbReference type="STRING" id="4829.A0A163JZK7"/>
<dbReference type="AlphaFoldDB" id="A0A163JZK7"/>
<feature type="transmembrane region" description="Helical" evidence="7">
    <location>
        <begin position="520"/>
        <end position="540"/>
    </location>
</feature>
<dbReference type="SUPFAM" id="SSF53448">
    <property type="entry name" value="Nucleotide-diphospho-sugar transferases"/>
    <property type="match status" value="1"/>
</dbReference>
<evidence type="ECO:0000256" key="7">
    <source>
        <dbReference type="SAM" id="Phobius"/>
    </source>
</evidence>
<dbReference type="PANTHER" id="PTHR22913:SF12">
    <property type="entry name" value="MANNURONAN SYNTHASE"/>
    <property type="match status" value="1"/>
</dbReference>
<dbReference type="InterPro" id="IPR001173">
    <property type="entry name" value="Glyco_trans_2-like"/>
</dbReference>
<reference evidence="9" key="1">
    <citation type="submission" date="2016-04" db="EMBL/GenBank/DDBJ databases">
        <authorList>
            <person name="Evans L.H."/>
            <person name="Alamgir A."/>
            <person name="Owens N."/>
            <person name="Weber N.D."/>
            <person name="Virtaneva K."/>
            <person name="Barbian K."/>
            <person name="Babar A."/>
            <person name="Rosenke K."/>
        </authorList>
    </citation>
    <scope>NUCLEOTIDE SEQUENCE [LARGE SCALE GENOMIC DNA]</scope>
    <source>
        <strain evidence="9">CBS 101.48</strain>
    </source>
</reference>
<organism evidence="9">
    <name type="scientific">Absidia glauca</name>
    <name type="common">Pin mould</name>
    <dbReference type="NCBI Taxonomy" id="4829"/>
    <lineage>
        <taxon>Eukaryota</taxon>
        <taxon>Fungi</taxon>
        <taxon>Fungi incertae sedis</taxon>
        <taxon>Mucoromycota</taxon>
        <taxon>Mucoromycotina</taxon>
        <taxon>Mucoromycetes</taxon>
        <taxon>Mucorales</taxon>
        <taxon>Cunninghamellaceae</taxon>
        <taxon>Absidia</taxon>
    </lineage>
</organism>
<dbReference type="Pfam" id="PF13632">
    <property type="entry name" value="Glyco_trans_2_3"/>
    <property type="match status" value="1"/>
</dbReference>
<dbReference type="GO" id="GO:0030213">
    <property type="term" value="P:hyaluronan biosynthetic process"/>
    <property type="evidence" value="ECO:0007669"/>
    <property type="project" value="TreeGrafter"/>
</dbReference>
<dbReference type="Proteomes" id="UP000078561">
    <property type="component" value="Unassembled WGS sequence"/>
</dbReference>
<dbReference type="OMA" id="KSATYVW"/>
<proteinExistence type="inferred from homology"/>
<feature type="transmembrane region" description="Helical" evidence="7">
    <location>
        <begin position="411"/>
        <end position="430"/>
    </location>
</feature>
<comment type="similarity">
    <text evidence="2">Belongs to the NodC/HAS family.</text>
</comment>
<evidence type="ECO:0000259" key="8">
    <source>
        <dbReference type="Pfam" id="PF13632"/>
    </source>
</evidence>
<evidence type="ECO:0000256" key="5">
    <source>
        <dbReference type="ARBA" id="ARBA00022679"/>
    </source>
</evidence>
<accession>A0A163JZK7</accession>
<evidence type="ECO:0000256" key="3">
    <source>
        <dbReference type="ARBA" id="ARBA00022475"/>
    </source>
</evidence>
<feature type="transmembrane region" description="Helical" evidence="7">
    <location>
        <begin position="464"/>
        <end position="487"/>
    </location>
</feature>
<dbReference type="GO" id="GO:0050501">
    <property type="term" value="F:hyaluronan synthase activity"/>
    <property type="evidence" value="ECO:0007669"/>
    <property type="project" value="TreeGrafter"/>
</dbReference>
<evidence type="ECO:0000256" key="6">
    <source>
        <dbReference type="ARBA" id="ARBA00023136"/>
    </source>
</evidence>
<feature type="transmembrane region" description="Helical" evidence="7">
    <location>
        <begin position="41"/>
        <end position="61"/>
    </location>
</feature>
<feature type="transmembrane region" description="Helical" evidence="7">
    <location>
        <begin position="436"/>
        <end position="457"/>
    </location>
</feature>
<evidence type="ECO:0000313" key="9">
    <source>
        <dbReference type="EMBL" id="SAM03143.1"/>
    </source>
</evidence>
<dbReference type="OrthoDB" id="9876900at2759"/>
<keyword evidence="3" id="KW-1003">Cell membrane</keyword>
<dbReference type="InParanoid" id="A0A163JZK7"/>
<keyword evidence="7" id="KW-1133">Transmembrane helix</keyword>
<evidence type="ECO:0000256" key="2">
    <source>
        <dbReference type="ARBA" id="ARBA00006782"/>
    </source>
</evidence>
<protein>
    <recommendedName>
        <fullName evidence="8">Glycosyltransferase 2-like domain-containing protein</fullName>
    </recommendedName>
</protein>
<sequence>MIWTLPLKILYSVVISCVFVAPAIVGYALHIQLTRRSFWALGVYGMVVFAFVMLQLVFATLNRCMVHYYRRKQPDPVSSSEVEKHHSTEPRIASKLGLAVVGYREEPSLFAACLESIRHVQYPDPITMVVVIDGDDPQDAEMAAVFKKIFPDQPVVTLPHLLSELFTGNSSELDVVKKQLGLMDDVEKPGDATTSSSAYDRFLHRYTVMPSNTRIVCYMQPHCGKRQAMYTAFRILLAVGCEAIVSTDSDTKFDPRAVLELERALHWFPSIGAAAGDVRIWNTTDSALSFMSSLRYWMAFNIERAAQSFNRAVTCVSGPMGIYRGSILKLILDDWVTQRFLGMECTYGDDRVLLHGKKVVYNHMAFCETETPITFLRWFRQQTRWSKSFYREILWNARSLHKHSPWMAAELFYQGMYPFVLIFSIFYILWAHSPWVLLIWLVSLLAISLIKTIYSVVVSGSFRFLAFPFYSIYYLLGLVPAKLWALISLWDVGWGTSARSASERKLENVLWLQIKQSLPVVVWSCVLLAGVAFNILIFFFDPIKGQLATQPPDPTSIVFYPNPNYSYDSLK</sequence>
<feature type="transmembrane region" description="Helical" evidence="7">
    <location>
        <begin position="9"/>
        <end position="29"/>
    </location>
</feature>
<dbReference type="GO" id="GO:0005886">
    <property type="term" value="C:plasma membrane"/>
    <property type="evidence" value="ECO:0007669"/>
    <property type="project" value="UniProtKB-SubCell"/>
</dbReference>
<comment type="subcellular location">
    <subcellularLocation>
        <location evidence="1">Cell membrane</location>
    </subcellularLocation>
</comment>
<keyword evidence="4" id="KW-0328">Glycosyltransferase</keyword>
<keyword evidence="6 7" id="KW-0472">Membrane</keyword>
<keyword evidence="7" id="KW-0812">Transmembrane</keyword>
<dbReference type="EMBL" id="LT554066">
    <property type="protein sequence ID" value="SAM03143.1"/>
    <property type="molecule type" value="Genomic_DNA"/>
</dbReference>
<dbReference type="PANTHER" id="PTHR22913">
    <property type="entry name" value="HYALURONAN SYNTHASE"/>
    <property type="match status" value="1"/>
</dbReference>
<evidence type="ECO:0000313" key="10">
    <source>
        <dbReference type="Proteomes" id="UP000078561"/>
    </source>
</evidence>
<dbReference type="GO" id="GO:0085029">
    <property type="term" value="P:extracellular matrix assembly"/>
    <property type="evidence" value="ECO:0007669"/>
    <property type="project" value="TreeGrafter"/>
</dbReference>
<keyword evidence="5" id="KW-0808">Transferase</keyword>